<protein>
    <submittedName>
        <fullName evidence="1">Uncharacterized protein</fullName>
    </submittedName>
</protein>
<evidence type="ECO:0000313" key="1">
    <source>
        <dbReference type="EMBL" id="QJE95272.1"/>
    </source>
</evidence>
<proteinExistence type="predicted"/>
<evidence type="ECO:0000313" key="2">
    <source>
        <dbReference type="Proteomes" id="UP000501812"/>
    </source>
</evidence>
<dbReference type="KEGG" id="luo:HHL09_05600"/>
<gene>
    <name evidence="1" type="ORF">HHL09_05600</name>
</gene>
<dbReference type="EMBL" id="CP051774">
    <property type="protein sequence ID" value="QJE95272.1"/>
    <property type="molecule type" value="Genomic_DNA"/>
</dbReference>
<name>A0A858REV1_9BACT</name>
<sequence length="108" mass="11854">MRSLIIAFASVLPAEGIPDEIVYLPEGEHRITPFVYGKAQAVTVKVPAARGVQIAASLQAALDRRQQIADRPMARLALSLRVVHLCAIASEDRRQAFRSRLRSQGCAF</sequence>
<dbReference type="RefSeq" id="WP_169453563.1">
    <property type="nucleotide sequence ID" value="NZ_CP051774.1"/>
</dbReference>
<accession>A0A858REV1</accession>
<dbReference type="AlphaFoldDB" id="A0A858REV1"/>
<reference evidence="1 2" key="1">
    <citation type="submission" date="2020-04" db="EMBL/GenBank/DDBJ databases">
        <title>Luteolibacter sp. G-1-1-1 isolated from soil.</title>
        <authorList>
            <person name="Dahal R.H."/>
        </authorList>
    </citation>
    <scope>NUCLEOTIDE SEQUENCE [LARGE SCALE GENOMIC DNA]</scope>
    <source>
        <strain evidence="1 2">G-1-1-1</strain>
    </source>
</reference>
<dbReference type="Proteomes" id="UP000501812">
    <property type="component" value="Chromosome"/>
</dbReference>
<organism evidence="1 2">
    <name type="scientific">Luteolibacter luteus</name>
    <dbReference type="NCBI Taxonomy" id="2728835"/>
    <lineage>
        <taxon>Bacteria</taxon>
        <taxon>Pseudomonadati</taxon>
        <taxon>Verrucomicrobiota</taxon>
        <taxon>Verrucomicrobiia</taxon>
        <taxon>Verrucomicrobiales</taxon>
        <taxon>Verrucomicrobiaceae</taxon>
        <taxon>Luteolibacter</taxon>
    </lineage>
</organism>
<keyword evidence="2" id="KW-1185">Reference proteome</keyword>